<dbReference type="Pfam" id="PF00544">
    <property type="entry name" value="Pectate_lyase_4"/>
    <property type="match status" value="1"/>
</dbReference>
<evidence type="ECO:0000313" key="12">
    <source>
        <dbReference type="Proteomes" id="UP000722485"/>
    </source>
</evidence>
<dbReference type="InterPro" id="IPR012334">
    <property type="entry name" value="Pectin_lyas_fold"/>
</dbReference>
<dbReference type="AlphaFoldDB" id="A0A9P5HBQ3"/>
<evidence type="ECO:0000313" key="11">
    <source>
        <dbReference type="EMBL" id="KAF7551439.1"/>
    </source>
</evidence>
<dbReference type="GO" id="GO:0030570">
    <property type="term" value="F:pectate lyase activity"/>
    <property type="evidence" value="ECO:0007669"/>
    <property type="project" value="InterPro"/>
</dbReference>
<comment type="caution">
    <text evidence="11">The sequence shown here is derived from an EMBL/GenBank/DDBJ whole genome shotgun (WGS) entry which is preliminary data.</text>
</comment>
<dbReference type="GO" id="GO:0005576">
    <property type="term" value="C:extracellular region"/>
    <property type="evidence" value="ECO:0007669"/>
    <property type="project" value="UniProtKB-SubCell"/>
</dbReference>
<evidence type="ECO:0000256" key="3">
    <source>
        <dbReference type="ARBA" id="ARBA00022525"/>
    </source>
</evidence>
<dbReference type="InterPro" id="IPR045032">
    <property type="entry name" value="PEL"/>
</dbReference>
<dbReference type="GO" id="GO:0000272">
    <property type="term" value="P:polysaccharide catabolic process"/>
    <property type="evidence" value="ECO:0007669"/>
    <property type="project" value="UniProtKB-KW"/>
</dbReference>
<keyword evidence="5 8" id="KW-0456">Lyase</keyword>
<feature type="domain" description="Pectate lyase" evidence="10">
    <location>
        <begin position="95"/>
        <end position="301"/>
    </location>
</feature>
<feature type="signal peptide" evidence="9">
    <location>
        <begin position="1"/>
        <end position="20"/>
    </location>
</feature>
<evidence type="ECO:0000256" key="4">
    <source>
        <dbReference type="ARBA" id="ARBA00022729"/>
    </source>
</evidence>
<keyword evidence="12" id="KW-1185">Reference proteome</keyword>
<dbReference type="Gene3D" id="2.160.20.10">
    <property type="entry name" value="Single-stranded right-handed beta-helix, Pectin lyase-like"/>
    <property type="match status" value="1"/>
</dbReference>
<evidence type="ECO:0000256" key="2">
    <source>
        <dbReference type="ARBA" id="ARBA00010980"/>
    </source>
</evidence>
<dbReference type="SMART" id="SM00656">
    <property type="entry name" value="Amb_all"/>
    <property type="match status" value="1"/>
</dbReference>
<reference evidence="11" key="1">
    <citation type="submission" date="2020-03" db="EMBL/GenBank/DDBJ databases">
        <title>Draft Genome Sequence of Cylindrodendrum hubeiense.</title>
        <authorList>
            <person name="Buettner E."/>
            <person name="Kellner H."/>
        </authorList>
    </citation>
    <scope>NUCLEOTIDE SEQUENCE</scope>
    <source>
        <strain evidence="11">IHI 201604</strain>
    </source>
</reference>
<keyword evidence="4 9" id="KW-0732">Signal</keyword>
<dbReference type="OrthoDB" id="1637350at2759"/>
<evidence type="ECO:0000256" key="1">
    <source>
        <dbReference type="ARBA" id="ARBA00004613"/>
    </source>
</evidence>
<dbReference type="EC" id="4.2.2.10" evidence="7"/>
<evidence type="ECO:0000256" key="9">
    <source>
        <dbReference type="SAM" id="SignalP"/>
    </source>
</evidence>
<protein>
    <recommendedName>
        <fullName evidence="7">pectin lyase</fullName>
        <ecNumber evidence="7">4.2.2.10</ecNumber>
    </recommendedName>
</protein>
<dbReference type="FunFam" id="2.160.20.10:FF:000003">
    <property type="entry name" value="Pectin lyase F"/>
    <property type="match status" value="1"/>
</dbReference>
<evidence type="ECO:0000256" key="7">
    <source>
        <dbReference type="ARBA" id="ARBA00039082"/>
    </source>
</evidence>
<dbReference type="EMBL" id="JAANBB010000078">
    <property type="protein sequence ID" value="KAF7551439.1"/>
    <property type="molecule type" value="Genomic_DNA"/>
</dbReference>
<evidence type="ECO:0000259" key="10">
    <source>
        <dbReference type="SMART" id="SM00656"/>
    </source>
</evidence>
<dbReference type="PANTHER" id="PTHR31683">
    <property type="entry name" value="PECTATE LYASE 18-RELATED"/>
    <property type="match status" value="1"/>
</dbReference>
<comment type="catalytic activity">
    <reaction evidence="6">
        <text>Eliminative cleavage of (1-&gt;4)-alpha-D-galacturonan methyl ester to give oligosaccharides with 4-deoxy-6-O-methyl-alpha-D-galact-4-enuronosyl groups at their non-reducing ends.</text>
        <dbReference type="EC" id="4.2.2.10"/>
    </reaction>
</comment>
<evidence type="ECO:0000256" key="8">
    <source>
        <dbReference type="RuleBase" id="RU361173"/>
    </source>
</evidence>
<proteinExistence type="inferred from homology"/>
<dbReference type="InterPro" id="IPR002022">
    <property type="entry name" value="Pec_lyase"/>
</dbReference>
<name>A0A9P5HBQ3_9HYPO</name>
<keyword evidence="8" id="KW-0624">Polysaccharide degradation</keyword>
<dbReference type="SUPFAM" id="SSF51126">
    <property type="entry name" value="Pectin lyase-like"/>
    <property type="match status" value="1"/>
</dbReference>
<evidence type="ECO:0000256" key="6">
    <source>
        <dbReference type="ARBA" id="ARBA00036818"/>
    </source>
</evidence>
<organism evidence="11 12">
    <name type="scientific">Cylindrodendrum hubeiense</name>
    <dbReference type="NCBI Taxonomy" id="595255"/>
    <lineage>
        <taxon>Eukaryota</taxon>
        <taxon>Fungi</taxon>
        <taxon>Dikarya</taxon>
        <taxon>Ascomycota</taxon>
        <taxon>Pezizomycotina</taxon>
        <taxon>Sordariomycetes</taxon>
        <taxon>Hypocreomycetidae</taxon>
        <taxon>Hypocreales</taxon>
        <taxon>Nectriaceae</taxon>
        <taxon>Cylindrodendrum</taxon>
    </lineage>
</organism>
<dbReference type="GO" id="GO:0047490">
    <property type="term" value="F:pectin lyase activity"/>
    <property type="evidence" value="ECO:0007669"/>
    <property type="project" value="UniProtKB-EC"/>
</dbReference>
<feature type="chain" id="PRO_5040168804" description="pectin lyase" evidence="9">
    <location>
        <begin position="21"/>
        <end position="374"/>
    </location>
</feature>
<evidence type="ECO:0000256" key="5">
    <source>
        <dbReference type="ARBA" id="ARBA00023239"/>
    </source>
</evidence>
<comment type="subcellular location">
    <subcellularLocation>
        <location evidence="1 8">Secreted</location>
    </subcellularLocation>
</comment>
<comment type="similarity">
    <text evidence="2 8">Belongs to the polysaccharide lyase 1 family.</text>
</comment>
<dbReference type="PANTHER" id="PTHR31683:SF16">
    <property type="entry name" value="PECTIN LYASE A-RELATED"/>
    <property type="match status" value="1"/>
</dbReference>
<dbReference type="InterPro" id="IPR011050">
    <property type="entry name" value="Pectin_lyase_fold/virulence"/>
</dbReference>
<dbReference type="Proteomes" id="UP000722485">
    <property type="component" value="Unassembled WGS sequence"/>
</dbReference>
<sequence length="374" mass="38955">MKASLVLASVFTALVNTVSADGVEGTAEGFASEVTGGGTATPVYPTTTDELVSYLGDSEARVIILQQEFDFTGTEGSLTEEGCAPWGTGDACQLAINQNGWCDNYQSSATKVSVTYDAAATIGITVGSNKSIVGKGTSGVIRGKGLRIVGAENVIVQNIEITELNPSLVWGGDAITLDSSDLVWIDHVTTSLIGRQHIVLGTDADNRVTISNNKIDGTTSWSPNCDSYAYWGLYFGGSSDKITLKNNYIFHTSGRSPKVTGTTLLHAVNNYFSDINGHAFEIDSSTQVLAEGNLFESVDTLVDGQEGALFVPDSDGSACSDSLGRSCEANGYTSSGTWSGTDSSFLSGFSGYTIASAEAYSSVSGLVSTAGNSL</sequence>
<keyword evidence="3 8" id="KW-0964">Secreted</keyword>
<keyword evidence="8" id="KW-0119">Carbohydrate metabolism</keyword>
<gene>
    <name evidence="11" type="ORF">G7Z17_g5027</name>
</gene>
<accession>A0A9P5HBQ3</accession>